<evidence type="ECO:0000313" key="8">
    <source>
        <dbReference type="Proteomes" id="UP000680206"/>
    </source>
</evidence>
<comment type="caution">
    <text evidence="7">The sequence shown here is derived from an EMBL/GenBank/DDBJ whole genome shotgun (WGS) entry which is preliminary data.</text>
</comment>
<evidence type="ECO:0000256" key="5">
    <source>
        <dbReference type="SAM" id="Phobius"/>
    </source>
</evidence>
<keyword evidence="4 5" id="KW-0472">Membrane</keyword>
<comment type="subcellular location">
    <subcellularLocation>
        <location evidence="1">Membrane</location>
        <topology evidence="1">Multi-pass membrane protein</topology>
    </subcellularLocation>
</comment>
<keyword evidence="8" id="KW-1185">Reference proteome</keyword>
<evidence type="ECO:0000259" key="6">
    <source>
        <dbReference type="Pfam" id="PF07291"/>
    </source>
</evidence>
<gene>
    <name evidence="7" type="ORF">J4709_15590</name>
</gene>
<feature type="domain" description="Methylamine utilisation protein MauE" evidence="6">
    <location>
        <begin position="7"/>
        <end position="127"/>
    </location>
</feature>
<organism evidence="7 8">
    <name type="scientific">Actinomadura violacea</name>
    <dbReference type="NCBI Taxonomy" id="2819934"/>
    <lineage>
        <taxon>Bacteria</taxon>
        <taxon>Bacillati</taxon>
        <taxon>Actinomycetota</taxon>
        <taxon>Actinomycetes</taxon>
        <taxon>Streptosporangiales</taxon>
        <taxon>Thermomonosporaceae</taxon>
        <taxon>Actinomadura</taxon>
    </lineage>
</organism>
<accession>A0ABS3RR33</accession>
<evidence type="ECO:0000256" key="4">
    <source>
        <dbReference type="ARBA" id="ARBA00023136"/>
    </source>
</evidence>
<keyword evidence="2 5" id="KW-0812">Transmembrane</keyword>
<dbReference type="RefSeq" id="WP_208241266.1">
    <property type="nucleotide sequence ID" value="NZ_JAGEPF010000009.1"/>
</dbReference>
<evidence type="ECO:0000256" key="1">
    <source>
        <dbReference type="ARBA" id="ARBA00004141"/>
    </source>
</evidence>
<dbReference type="Proteomes" id="UP000680206">
    <property type="component" value="Unassembled WGS sequence"/>
</dbReference>
<feature type="transmembrane region" description="Helical" evidence="5">
    <location>
        <begin position="44"/>
        <end position="67"/>
    </location>
</feature>
<proteinExistence type="predicted"/>
<reference evidence="7 8" key="1">
    <citation type="submission" date="2021-03" db="EMBL/GenBank/DDBJ databases">
        <title>Actinomadura violae sp. nov., isolated from lichen in Thailand.</title>
        <authorList>
            <person name="Kanchanasin P."/>
            <person name="Saeng-In P."/>
            <person name="Phongsopitanun W."/>
            <person name="Yuki M."/>
            <person name="Kudo T."/>
            <person name="Ohkuma M."/>
            <person name="Tanasupawat S."/>
        </authorList>
    </citation>
    <scope>NUCLEOTIDE SEQUENCE [LARGE SCALE GENOMIC DNA]</scope>
    <source>
        <strain evidence="7 8">LCR2-06</strain>
    </source>
</reference>
<dbReference type="Pfam" id="PF07291">
    <property type="entry name" value="MauE"/>
    <property type="match status" value="1"/>
</dbReference>
<dbReference type="InterPro" id="IPR009908">
    <property type="entry name" value="Methylamine_util_MauE"/>
</dbReference>
<evidence type="ECO:0000256" key="3">
    <source>
        <dbReference type="ARBA" id="ARBA00022989"/>
    </source>
</evidence>
<sequence length="195" mass="19264">MAGTGLIGAAAQICLAAVLAYSSLSKVPSFGAFGDVLRRLGAGGTAAPAAALVVTGELVAAVALLAAPASAWPRLLVAVLAAGFAAAGLRALLLRERVHCNCFGAGGGGAALGTRQLVLLPGWLAAAAAAQAWAPHWSAEEGLAGLAALLVAFSARHIPQGARAWRGLKGDRAAFAESTGIGAEDPVRAKELTLG</sequence>
<feature type="transmembrane region" description="Helical" evidence="5">
    <location>
        <begin position="74"/>
        <end position="93"/>
    </location>
</feature>
<dbReference type="EMBL" id="JAGEPF010000009">
    <property type="protein sequence ID" value="MBO2459003.1"/>
    <property type="molecule type" value="Genomic_DNA"/>
</dbReference>
<evidence type="ECO:0000313" key="7">
    <source>
        <dbReference type="EMBL" id="MBO2459003.1"/>
    </source>
</evidence>
<name>A0ABS3RR33_9ACTN</name>
<evidence type="ECO:0000256" key="2">
    <source>
        <dbReference type="ARBA" id="ARBA00022692"/>
    </source>
</evidence>
<keyword evidence="3 5" id="KW-1133">Transmembrane helix</keyword>
<protein>
    <recommendedName>
        <fullName evidence="6">Methylamine utilisation protein MauE domain-containing protein</fullName>
    </recommendedName>
</protein>